<comment type="caution">
    <text evidence="9">The sequence shown here is derived from an EMBL/GenBank/DDBJ whole genome shotgun (WGS) entry which is preliminary data.</text>
</comment>
<keyword evidence="10" id="KW-1185">Reference proteome</keyword>
<evidence type="ECO:0000256" key="4">
    <source>
        <dbReference type="ARBA" id="ARBA00022603"/>
    </source>
</evidence>
<evidence type="ECO:0000256" key="3">
    <source>
        <dbReference type="ARBA" id="ARBA00022573"/>
    </source>
</evidence>
<dbReference type="InterPro" id="IPR006364">
    <property type="entry name" value="CobI/CbiL/CobIJ_dom"/>
</dbReference>
<keyword evidence="3" id="KW-0169">Cobalamin biosynthesis</keyword>
<dbReference type="AlphaFoldDB" id="A0AAJ0XB99"/>
<dbReference type="InterPro" id="IPR014777">
    <property type="entry name" value="4pyrrole_Mease_sub1"/>
</dbReference>
<dbReference type="EMBL" id="NRSJ01000027">
    <property type="protein sequence ID" value="MBK1705712.1"/>
    <property type="molecule type" value="Genomic_DNA"/>
</dbReference>
<gene>
    <name evidence="9" type="ORF">CKO40_14385</name>
</gene>
<evidence type="ECO:0000259" key="8">
    <source>
        <dbReference type="Pfam" id="PF00590"/>
    </source>
</evidence>
<dbReference type="InterPro" id="IPR000878">
    <property type="entry name" value="4pyrrol_Mease"/>
</dbReference>
<evidence type="ECO:0000313" key="10">
    <source>
        <dbReference type="Proteomes" id="UP001296776"/>
    </source>
</evidence>
<dbReference type="RefSeq" id="WP_200346933.1">
    <property type="nucleotide sequence ID" value="NZ_NRSJ01000027.1"/>
</dbReference>
<evidence type="ECO:0000256" key="1">
    <source>
        <dbReference type="ARBA" id="ARBA00004953"/>
    </source>
</evidence>
<dbReference type="GO" id="GO:0009236">
    <property type="term" value="P:cobalamin biosynthetic process"/>
    <property type="evidence" value="ECO:0007669"/>
    <property type="project" value="UniProtKB-UniRule"/>
</dbReference>
<dbReference type="PANTHER" id="PTHR43467:SF2">
    <property type="entry name" value="COBALT-PRECORRIN-2 C(20)-METHYLTRANSFERASE"/>
    <property type="match status" value="1"/>
</dbReference>
<reference evidence="9" key="2">
    <citation type="journal article" date="2020" name="Microorganisms">
        <title>Osmotic Adaptation and Compatible Solute Biosynthesis of Phototrophic Bacteria as Revealed from Genome Analyses.</title>
        <authorList>
            <person name="Imhoff J.F."/>
            <person name="Rahn T."/>
            <person name="Kunzel S."/>
            <person name="Keller A."/>
            <person name="Neulinger S.C."/>
        </authorList>
    </citation>
    <scope>NUCLEOTIDE SEQUENCE</scope>
    <source>
        <strain evidence="9">DSM 11080</strain>
    </source>
</reference>
<dbReference type="PIRSF" id="PIRSF036427">
    <property type="entry name" value="Precrrn-2_mtase"/>
    <property type="match status" value="1"/>
</dbReference>
<dbReference type="SUPFAM" id="SSF53790">
    <property type="entry name" value="Tetrapyrrole methylase"/>
    <property type="match status" value="1"/>
</dbReference>
<dbReference type="Pfam" id="PF00590">
    <property type="entry name" value="TP_methylase"/>
    <property type="match status" value="1"/>
</dbReference>
<dbReference type="InterPro" id="IPR012382">
    <property type="entry name" value="CobI/CbiL"/>
</dbReference>
<comment type="similarity">
    <text evidence="2 7">Belongs to the precorrin methyltransferase family.</text>
</comment>
<evidence type="ECO:0000256" key="7">
    <source>
        <dbReference type="PIRNR" id="PIRNR036427"/>
    </source>
</evidence>
<dbReference type="PANTHER" id="PTHR43467">
    <property type="entry name" value="COBALT-PRECORRIN-2 C(20)-METHYLTRANSFERASE"/>
    <property type="match status" value="1"/>
</dbReference>
<accession>A0AAJ0XB99</accession>
<comment type="pathway">
    <text evidence="1">Cofactor biosynthesis; adenosylcobalamin biosynthesis.</text>
</comment>
<sequence>MNARADRKAQDPRPGRLIGLGVGPGDPELITVKGLRYLRAAPVVAYYAGPRKRGNALASVEPWLQPEQELLPLIYPITGRPPPPPFDYEGVIRRFYDDCAGRIAAYLNAGRDVAALCEGDPLFYGSFMYLHDRLAGCFETEVVPGVCSVVASASALSTPLVYRDQTLRVISGTLPEAELKRQLAGAEAAAIMKLGTNFAKVRGVLEALGLASRARYVERATMADECIRPLSEIDPATVPYFSMVLLPGERWPGAGADASAKEVEAQAQRA</sequence>
<keyword evidence="4" id="KW-0489">Methyltransferase</keyword>
<keyword evidence="5" id="KW-0808">Transferase</keyword>
<keyword evidence="6" id="KW-0949">S-adenosyl-L-methionine</keyword>
<protein>
    <submittedName>
        <fullName evidence="9">Precorrin-2 C(20)-methyltransferase</fullName>
    </submittedName>
</protein>
<proteinExistence type="inferred from homology"/>
<dbReference type="NCBIfam" id="NF004647">
    <property type="entry name" value="PRK05990.1"/>
    <property type="match status" value="1"/>
</dbReference>
<dbReference type="CDD" id="cd11645">
    <property type="entry name" value="Precorrin_2_C20_MT"/>
    <property type="match status" value="1"/>
</dbReference>
<organism evidence="9 10">
    <name type="scientific">Halochromatium glycolicum</name>
    <dbReference type="NCBI Taxonomy" id="85075"/>
    <lineage>
        <taxon>Bacteria</taxon>
        <taxon>Pseudomonadati</taxon>
        <taxon>Pseudomonadota</taxon>
        <taxon>Gammaproteobacteria</taxon>
        <taxon>Chromatiales</taxon>
        <taxon>Chromatiaceae</taxon>
        <taxon>Halochromatium</taxon>
    </lineage>
</organism>
<dbReference type="InterPro" id="IPR014776">
    <property type="entry name" value="4pyrrole_Mease_sub2"/>
</dbReference>
<evidence type="ECO:0000256" key="2">
    <source>
        <dbReference type="ARBA" id="ARBA00005879"/>
    </source>
</evidence>
<feature type="domain" description="Tetrapyrrole methylase" evidence="8">
    <location>
        <begin position="16"/>
        <end position="228"/>
    </location>
</feature>
<reference evidence="9" key="1">
    <citation type="submission" date="2017-08" db="EMBL/GenBank/DDBJ databases">
        <authorList>
            <person name="Imhoff J.F."/>
            <person name="Rahn T."/>
            <person name="Kuenzel S."/>
            <person name="Neulinger S.C."/>
        </authorList>
    </citation>
    <scope>NUCLEOTIDE SEQUENCE</scope>
    <source>
        <strain evidence="9">DSM 11080</strain>
    </source>
</reference>
<dbReference type="GO" id="GO:0030788">
    <property type="term" value="F:precorrin-2 C20-methyltransferase activity"/>
    <property type="evidence" value="ECO:0007669"/>
    <property type="project" value="InterPro"/>
</dbReference>
<dbReference type="NCBIfam" id="TIGR01467">
    <property type="entry name" value="cobI_cbiL"/>
    <property type="match status" value="1"/>
</dbReference>
<dbReference type="GO" id="GO:0032259">
    <property type="term" value="P:methylation"/>
    <property type="evidence" value="ECO:0007669"/>
    <property type="project" value="UniProtKB-KW"/>
</dbReference>
<dbReference type="Gene3D" id="3.30.950.10">
    <property type="entry name" value="Methyltransferase, Cobalt-precorrin-4 Transmethylase, Domain 2"/>
    <property type="match status" value="1"/>
</dbReference>
<dbReference type="Gene3D" id="3.40.1010.10">
    <property type="entry name" value="Cobalt-precorrin-4 Transmethylase, Domain 1"/>
    <property type="match status" value="1"/>
</dbReference>
<name>A0AAJ0XB99_9GAMM</name>
<evidence type="ECO:0000313" key="9">
    <source>
        <dbReference type="EMBL" id="MBK1705712.1"/>
    </source>
</evidence>
<evidence type="ECO:0000256" key="5">
    <source>
        <dbReference type="ARBA" id="ARBA00022679"/>
    </source>
</evidence>
<evidence type="ECO:0000256" key="6">
    <source>
        <dbReference type="ARBA" id="ARBA00022691"/>
    </source>
</evidence>
<dbReference type="InterPro" id="IPR035996">
    <property type="entry name" value="4pyrrol_Methylase_sf"/>
</dbReference>
<dbReference type="Proteomes" id="UP001296776">
    <property type="component" value="Unassembled WGS sequence"/>
</dbReference>